<dbReference type="GO" id="GO:0007229">
    <property type="term" value="P:integrin-mediated signaling pathway"/>
    <property type="evidence" value="ECO:0007669"/>
    <property type="project" value="InterPro"/>
</dbReference>
<dbReference type="GO" id="GO:0005886">
    <property type="term" value="C:plasma membrane"/>
    <property type="evidence" value="ECO:0007669"/>
    <property type="project" value="InterPro"/>
</dbReference>
<dbReference type="PANTHER" id="PTHR16830:SF11">
    <property type="entry name" value="PML-RARA-REGULATED ADAPTER MOLECULE 1"/>
    <property type="match status" value="1"/>
</dbReference>
<reference evidence="3" key="2">
    <citation type="submission" date="2025-09" db="UniProtKB">
        <authorList>
            <consortium name="Ensembl"/>
        </authorList>
    </citation>
    <scope>IDENTIFICATION</scope>
</reference>
<dbReference type="InterPro" id="IPR043443">
    <property type="entry name" value="FYB1/2-like"/>
</dbReference>
<evidence type="ECO:0000259" key="2">
    <source>
        <dbReference type="Pfam" id="PF14603"/>
    </source>
</evidence>
<dbReference type="GO" id="GO:0050852">
    <property type="term" value="P:T cell receptor signaling pathway"/>
    <property type="evidence" value="ECO:0007669"/>
    <property type="project" value="TreeGrafter"/>
</dbReference>
<evidence type="ECO:0000313" key="4">
    <source>
        <dbReference type="Proteomes" id="UP000261540"/>
    </source>
</evidence>
<dbReference type="Proteomes" id="UP000261540">
    <property type="component" value="Unplaced"/>
</dbReference>
<evidence type="ECO:0000313" key="3">
    <source>
        <dbReference type="Ensembl" id="ENSPKIP00000023540.1"/>
    </source>
</evidence>
<keyword evidence="4" id="KW-1185">Reference proteome</keyword>
<dbReference type="InterPro" id="IPR036028">
    <property type="entry name" value="SH3-like_dom_sf"/>
</dbReference>
<protein>
    <recommendedName>
        <fullName evidence="2">Helically-extended SH3 domain-containing protein</fullName>
    </recommendedName>
</protein>
<proteinExistence type="predicted"/>
<evidence type="ECO:0000256" key="1">
    <source>
        <dbReference type="ARBA" id="ARBA00022553"/>
    </source>
</evidence>
<dbReference type="SUPFAM" id="SSF50044">
    <property type="entry name" value="SH3-domain"/>
    <property type="match status" value="1"/>
</dbReference>
<name>A0A3B3S068_9TELE</name>
<dbReference type="PANTHER" id="PTHR16830">
    <property type="entry name" value="SH2 CONTAINING ADAPTOR PRAM-1 RELATED"/>
    <property type="match status" value="1"/>
</dbReference>
<dbReference type="GO" id="GO:0072659">
    <property type="term" value="P:protein localization to plasma membrane"/>
    <property type="evidence" value="ECO:0007669"/>
    <property type="project" value="TreeGrafter"/>
</dbReference>
<sequence length="110" mass="12643">MLKLDSFFHSSLDLKKSKKQEKEEKEFRKKFRFEGPVQVKYKMMVDPNTTTKKGSGKDLPLSPGEILEVIQFVNDRKALCRNGQGKCTEGDIYDDVDSNKGLLFQNSDSY</sequence>
<dbReference type="AlphaFoldDB" id="A0A3B3S068"/>
<dbReference type="Gene3D" id="2.30.30.40">
    <property type="entry name" value="SH3 Domains"/>
    <property type="match status" value="1"/>
</dbReference>
<keyword evidence="1" id="KW-0597">Phosphoprotein</keyword>
<organism evidence="3 4">
    <name type="scientific">Paramormyrops kingsleyae</name>
    <dbReference type="NCBI Taxonomy" id="1676925"/>
    <lineage>
        <taxon>Eukaryota</taxon>
        <taxon>Metazoa</taxon>
        <taxon>Chordata</taxon>
        <taxon>Craniata</taxon>
        <taxon>Vertebrata</taxon>
        <taxon>Euteleostomi</taxon>
        <taxon>Actinopterygii</taxon>
        <taxon>Neopterygii</taxon>
        <taxon>Teleostei</taxon>
        <taxon>Osteoglossocephala</taxon>
        <taxon>Osteoglossomorpha</taxon>
        <taxon>Osteoglossiformes</taxon>
        <taxon>Mormyridae</taxon>
        <taxon>Paramormyrops</taxon>
    </lineage>
</organism>
<dbReference type="GeneTree" id="ENSGT00530000063460"/>
<dbReference type="Ensembl" id="ENSPKIT00000004227.1">
    <property type="protein sequence ID" value="ENSPKIP00000023540.1"/>
    <property type="gene ID" value="ENSPKIG00000007130.1"/>
</dbReference>
<dbReference type="Pfam" id="PF14603">
    <property type="entry name" value="hSH3"/>
    <property type="match status" value="1"/>
</dbReference>
<feature type="domain" description="Helically-extended SH3" evidence="2">
    <location>
        <begin position="27"/>
        <end position="100"/>
    </location>
</feature>
<dbReference type="STRING" id="1676925.ENSPKIP00000023540"/>
<accession>A0A3B3S068</accession>
<dbReference type="InterPro" id="IPR029294">
    <property type="entry name" value="hSH3"/>
</dbReference>
<reference evidence="3" key="1">
    <citation type="submission" date="2025-08" db="UniProtKB">
        <authorList>
            <consortium name="Ensembl"/>
        </authorList>
    </citation>
    <scope>IDENTIFICATION</scope>
</reference>